<evidence type="ECO:0000313" key="1">
    <source>
        <dbReference type="EMBL" id="CAA0110698.1"/>
    </source>
</evidence>
<reference evidence="1 2" key="1">
    <citation type="submission" date="2019-12" db="EMBL/GenBank/DDBJ databases">
        <authorList>
            <person name="Reyes-Prieto M."/>
        </authorList>
    </citation>
    <scope>NUCLEOTIDE SEQUENCE [LARGE SCALE GENOMIC DNA]</scope>
    <source>
        <strain evidence="1">HF14-78462</strain>
    </source>
</reference>
<name>A0A5S9Q0Y1_9HYPH</name>
<gene>
    <name evidence="1" type="ORF">STARVERO_03862</name>
</gene>
<dbReference type="RefSeq" id="WP_159600895.1">
    <property type="nucleotide sequence ID" value="NZ_CACSAS010000001.1"/>
</dbReference>
<accession>A0A5S9Q0Y1</accession>
<proteinExistence type="predicted"/>
<protein>
    <submittedName>
        <fullName evidence="1">Uncharacterized protein</fullName>
    </submittedName>
</protein>
<keyword evidence="2" id="KW-1185">Reference proteome</keyword>
<sequence>MLSFATEFPVKASLDRGVFIAELIAWLRGMESSSIFDALHNIDLDNDLAHLVGGNKEELRIRELMHDNILEAIGFRHDIQDDSGRLWRTEAVLKQKEYETSERVVRIRTQCIAKTPGAMLGIPKKPFFIKSIINDGYAGIDNVLQVTDNPIWLQESGSDLDLAKYIITGKASYNLPIIYISADNNNKWIFSKNQIIKLAFDLGGIAHVVVEPSKEFSFKIQEIIDDRNVYGGAIAISTPDRGVVRSFYLGWKFDSPNMIFDTVRSDVIAIRGQMPARGWDWTELQEQALRRQRERERNRLGASELESLYEEENNYLRDRIKQLEDDILSYAPRTLSSSNDDDLNFSKISEKVGPEIYPGEFGDRIRMAMKECIARSDQFGLDARSKVVFEAFISHSEPSVRLKELLDELEASAKDPKRMASVLSSLLVMHGYQNKSNNKHLRFEPRDGYSGLDNITIANTPSDYHSLQNLRKQIERTLGLSKLSK</sequence>
<dbReference type="AlphaFoldDB" id="A0A5S9Q0Y1"/>
<evidence type="ECO:0000313" key="2">
    <source>
        <dbReference type="Proteomes" id="UP000433050"/>
    </source>
</evidence>
<organism evidence="1 2">
    <name type="scientific">Starkeya nomas</name>
    <dbReference type="NCBI Taxonomy" id="2666134"/>
    <lineage>
        <taxon>Bacteria</taxon>
        <taxon>Pseudomonadati</taxon>
        <taxon>Pseudomonadota</taxon>
        <taxon>Alphaproteobacteria</taxon>
        <taxon>Hyphomicrobiales</taxon>
        <taxon>Xanthobacteraceae</taxon>
        <taxon>Starkeya</taxon>
    </lineage>
</organism>
<dbReference type="Proteomes" id="UP000433050">
    <property type="component" value="Unassembled WGS sequence"/>
</dbReference>
<dbReference type="EMBL" id="CACSAS010000001">
    <property type="protein sequence ID" value="CAA0110698.1"/>
    <property type="molecule type" value="Genomic_DNA"/>
</dbReference>